<dbReference type="Proteomes" id="UP000008068">
    <property type="component" value="Unassembled WGS sequence"/>
</dbReference>
<dbReference type="AlphaFoldDB" id="G0N3K0"/>
<protein>
    <recommendedName>
        <fullName evidence="4">Cytochrome b5 heme-binding domain-containing protein</fullName>
    </recommendedName>
</protein>
<evidence type="ECO:0000313" key="2">
    <source>
        <dbReference type="EMBL" id="EGT51564.1"/>
    </source>
</evidence>
<proteinExistence type="predicted"/>
<keyword evidence="1" id="KW-0812">Transmembrane</keyword>
<dbReference type="EMBL" id="GL379834">
    <property type="protein sequence ID" value="EGT51564.1"/>
    <property type="molecule type" value="Genomic_DNA"/>
</dbReference>
<reference evidence="3" key="1">
    <citation type="submission" date="2011-07" db="EMBL/GenBank/DDBJ databases">
        <authorList>
            <consortium name="Caenorhabditis brenneri Sequencing and Analysis Consortium"/>
            <person name="Wilson R.K."/>
        </authorList>
    </citation>
    <scope>NUCLEOTIDE SEQUENCE [LARGE SCALE GENOMIC DNA]</scope>
    <source>
        <strain evidence="3">PB2801</strain>
    </source>
</reference>
<dbReference type="OMA" id="PICARKY"/>
<dbReference type="InParanoid" id="G0N3K0"/>
<evidence type="ECO:0000313" key="3">
    <source>
        <dbReference type="Proteomes" id="UP000008068"/>
    </source>
</evidence>
<gene>
    <name evidence="2" type="ORF">CAEBREN_03665</name>
</gene>
<dbReference type="STRING" id="135651.G0N3K0"/>
<dbReference type="InterPro" id="IPR036400">
    <property type="entry name" value="Cyt_B5-like_heme/steroid_sf"/>
</dbReference>
<dbReference type="OrthoDB" id="5785648at2759"/>
<sequence>MLVGEYELTITDVTFFVVLLVVLKKIIKWFFAGKINQPVKYEVEPLEPQNMTIDEIQRMRQEEKRCLVVVNDKIYDMSSSQDLYDNNRDLFEAKEGCGAEWEPICARKYPFVGLVVEK</sequence>
<keyword evidence="3" id="KW-1185">Reference proteome</keyword>
<name>G0N3K0_CAEBE</name>
<evidence type="ECO:0008006" key="4">
    <source>
        <dbReference type="Google" id="ProtNLM"/>
    </source>
</evidence>
<keyword evidence="1" id="KW-1133">Transmembrane helix</keyword>
<dbReference type="FunCoup" id="G0N3K0">
    <property type="interactions" value="1671"/>
</dbReference>
<dbReference type="HOGENOM" id="CLU_137540_0_0_1"/>
<accession>G0N3K0</accession>
<feature type="transmembrane region" description="Helical" evidence="1">
    <location>
        <begin position="6"/>
        <end position="23"/>
    </location>
</feature>
<keyword evidence="1" id="KW-0472">Membrane</keyword>
<evidence type="ECO:0000256" key="1">
    <source>
        <dbReference type="SAM" id="Phobius"/>
    </source>
</evidence>
<dbReference type="eggNOG" id="ENOG502TI3X">
    <property type="taxonomic scope" value="Eukaryota"/>
</dbReference>
<organism evidence="3">
    <name type="scientific">Caenorhabditis brenneri</name>
    <name type="common">Nematode worm</name>
    <dbReference type="NCBI Taxonomy" id="135651"/>
    <lineage>
        <taxon>Eukaryota</taxon>
        <taxon>Metazoa</taxon>
        <taxon>Ecdysozoa</taxon>
        <taxon>Nematoda</taxon>
        <taxon>Chromadorea</taxon>
        <taxon>Rhabditida</taxon>
        <taxon>Rhabditina</taxon>
        <taxon>Rhabditomorpha</taxon>
        <taxon>Rhabditoidea</taxon>
        <taxon>Rhabditidae</taxon>
        <taxon>Peloderinae</taxon>
        <taxon>Caenorhabditis</taxon>
    </lineage>
</organism>
<dbReference type="SUPFAM" id="SSF55856">
    <property type="entry name" value="Cytochrome b5-like heme/steroid binding domain"/>
    <property type="match status" value="1"/>
</dbReference>